<protein>
    <submittedName>
        <fullName evidence="1">Uncharacterized protein</fullName>
    </submittedName>
</protein>
<evidence type="ECO:0000313" key="2">
    <source>
        <dbReference type="Proteomes" id="UP000030645"/>
    </source>
</evidence>
<proteinExistence type="predicted"/>
<dbReference type="AlphaFoldDB" id="W9RTW3"/>
<dbReference type="EMBL" id="KE345076">
    <property type="protein sequence ID" value="EXB93526.1"/>
    <property type="molecule type" value="Genomic_DNA"/>
</dbReference>
<gene>
    <name evidence="1" type="ORF">L484_001622</name>
</gene>
<dbReference type="Proteomes" id="UP000030645">
    <property type="component" value="Unassembled WGS sequence"/>
</dbReference>
<name>W9RTW3_9ROSA</name>
<organism evidence="1 2">
    <name type="scientific">Morus notabilis</name>
    <dbReference type="NCBI Taxonomy" id="981085"/>
    <lineage>
        <taxon>Eukaryota</taxon>
        <taxon>Viridiplantae</taxon>
        <taxon>Streptophyta</taxon>
        <taxon>Embryophyta</taxon>
        <taxon>Tracheophyta</taxon>
        <taxon>Spermatophyta</taxon>
        <taxon>Magnoliopsida</taxon>
        <taxon>eudicotyledons</taxon>
        <taxon>Gunneridae</taxon>
        <taxon>Pentapetalae</taxon>
        <taxon>rosids</taxon>
        <taxon>fabids</taxon>
        <taxon>Rosales</taxon>
        <taxon>Moraceae</taxon>
        <taxon>Moreae</taxon>
        <taxon>Morus</taxon>
    </lineage>
</organism>
<reference evidence="2" key="1">
    <citation type="submission" date="2013-01" db="EMBL/GenBank/DDBJ databases">
        <title>Draft Genome Sequence of a Mulberry Tree, Morus notabilis C.K. Schneid.</title>
        <authorList>
            <person name="He N."/>
            <person name="Zhao S."/>
        </authorList>
    </citation>
    <scope>NUCLEOTIDE SEQUENCE</scope>
</reference>
<accession>W9RTW3</accession>
<sequence length="68" mass="7332">MGTATTFGVVTGPISHLIEALFAIYNWQKNGDNFWCRNGAQNLSDSARPSTAPGRVTTFCVVMGPISR</sequence>
<keyword evidence="2" id="KW-1185">Reference proteome</keyword>
<evidence type="ECO:0000313" key="1">
    <source>
        <dbReference type="EMBL" id="EXB93526.1"/>
    </source>
</evidence>